<dbReference type="VEuPathDB" id="FungiDB:F4678DRAFT_210295"/>
<feature type="region of interest" description="Disordered" evidence="1">
    <location>
        <begin position="513"/>
        <end position="583"/>
    </location>
</feature>
<reference evidence="3" key="1">
    <citation type="submission" date="2022-07" db="EMBL/GenBank/DDBJ databases">
        <title>Genome Sequence of Xylaria arbuscula.</title>
        <authorList>
            <person name="Buettner E."/>
        </authorList>
    </citation>
    <scope>NUCLEOTIDE SEQUENCE</scope>
    <source>
        <strain evidence="3">VT107</strain>
    </source>
</reference>
<dbReference type="EMBL" id="JANPWZ010000664">
    <property type="protein sequence ID" value="KAJ3573685.1"/>
    <property type="molecule type" value="Genomic_DNA"/>
</dbReference>
<accession>A0A9W8NG64</accession>
<sequence length="615" mass="68915">MDDDPFNWDVDRVVRKLYSPDRTWIGIPFPELPPTERLEACLREQGADGHTILTYTDESELCDSLGIKTLKHKNTFAHARGELRRQSQMYKDYLNNYPALESQLAPNAQNIGLPTCGPFPSVPVPTPTAMATIMAAAPLDVAGHSTARRNSRRVAPTPLSSGVDIRQAVNPGVVSQSGLIHAETTEVEVESHDESGINICHTRVPRQQRLQAHKLFKRYLLRAQRGLGHIARNRADIIVRAHDPENDIVLPLYGDSDDDADPETWEKVQDEQRTTRIRRENRTVLTDEAARHIIDGAIRSYINDWKQRKLPMLSQGANMLWKQARRYGQQSAINKVHDEIRSLEERRARLCKGILSQEWRSISELQIISQTLEPTIIDQQAARWRLDVLKSTKEPDKLPKLPKNKNNKPRLIQPTKDAEESDETLTSESESGQAGLGVDEQRSRPNVHRVHYEEPIVILDDEPEVNSKGLAMSGPIGLQVESSRSTGNLAAHHGPVTGFSTGKADSGALVSSLNLEPNTDTCQDNGLNSMKRKGPEDQDQPRARRPKPIEVIELSDDDENEVSTRELGPVPNISGNNGSHELHVEFGGQHANRHITEDDWARRSPRTSYTQYGGC</sequence>
<name>A0A9W8NG64_9PEZI</name>
<feature type="domain" description="DUF7607" evidence="2">
    <location>
        <begin position="288"/>
        <end position="395"/>
    </location>
</feature>
<feature type="compositionally biased region" description="Basic and acidic residues" evidence="1">
    <location>
        <begin position="533"/>
        <end position="550"/>
    </location>
</feature>
<dbReference type="InterPro" id="IPR056026">
    <property type="entry name" value="DUF7607"/>
</dbReference>
<comment type="caution">
    <text evidence="3">The sequence shown here is derived from an EMBL/GenBank/DDBJ whole genome shotgun (WGS) entry which is preliminary data.</text>
</comment>
<proteinExistence type="predicted"/>
<evidence type="ECO:0000259" key="2">
    <source>
        <dbReference type="Pfam" id="PF24580"/>
    </source>
</evidence>
<gene>
    <name evidence="3" type="ORF">NPX13_g4608</name>
</gene>
<protein>
    <recommendedName>
        <fullName evidence="2">DUF7607 domain-containing protein</fullName>
    </recommendedName>
</protein>
<evidence type="ECO:0000256" key="1">
    <source>
        <dbReference type="SAM" id="MobiDB-lite"/>
    </source>
</evidence>
<keyword evidence="4" id="KW-1185">Reference proteome</keyword>
<feature type="region of interest" description="Disordered" evidence="1">
    <location>
        <begin position="394"/>
        <end position="448"/>
    </location>
</feature>
<organism evidence="3 4">
    <name type="scientific">Xylaria arbuscula</name>
    <dbReference type="NCBI Taxonomy" id="114810"/>
    <lineage>
        <taxon>Eukaryota</taxon>
        <taxon>Fungi</taxon>
        <taxon>Dikarya</taxon>
        <taxon>Ascomycota</taxon>
        <taxon>Pezizomycotina</taxon>
        <taxon>Sordariomycetes</taxon>
        <taxon>Xylariomycetidae</taxon>
        <taxon>Xylariales</taxon>
        <taxon>Xylariaceae</taxon>
        <taxon>Xylaria</taxon>
    </lineage>
</organism>
<dbReference type="Pfam" id="PF24580">
    <property type="entry name" value="DUF7607"/>
    <property type="match status" value="1"/>
</dbReference>
<feature type="region of interest" description="Disordered" evidence="1">
    <location>
        <begin position="595"/>
        <end position="615"/>
    </location>
</feature>
<feature type="compositionally biased region" description="Polar residues" evidence="1">
    <location>
        <begin position="606"/>
        <end position="615"/>
    </location>
</feature>
<evidence type="ECO:0000313" key="4">
    <source>
        <dbReference type="Proteomes" id="UP001148614"/>
    </source>
</evidence>
<dbReference type="Proteomes" id="UP001148614">
    <property type="component" value="Unassembled WGS sequence"/>
</dbReference>
<dbReference type="AlphaFoldDB" id="A0A9W8NG64"/>
<evidence type="ECO:0000313" key="3">
    <source>
        <dbReference type="EMBL" id="KAJ3573685.1"/>
    </source>
</evidence>
<feature type="compositionally biased region" description="Polar residues" evidence="1">
    <location>
        <begin position="513"/>
        <end position="528"/>
    </location>
</feature>